<evidence type="ECO:0000259" key="3">
    <source>
        <dbReference type="PROSITE" id="PS50911"/>
    </source>
</evidence>
<dbReference type="Pfam" id="PF05257">
    <property type="entry name" value="CHAP"/>
    <property type="match status" value="1"/>
</dbReference>
<keyword evidence="2" id="KW-0732">Signal</keyword>
<feature type="coiled-coil region" evidence="1">
    <location>
        <begin position="148"/>
        <end position="207"/>
    </location>
</feature>
<dbReference type="Gene3D" id="6.10.250.3150">
    <property type="match status" value="1"/>
</dbReference>
<dbReference type="EMBL" id="QBKR01000037">
    <property type="protein sequence ID" value="PTX50346.1"/>
    <property type="molecule type" value="Genomic_DNA"/>
</dbReference>
<feature type="coiled-coil region" evidence="1">
    <location>
        <begin position="25"/>
        <end position="98"/>
    </location>
</feature>
<keyword evidence="1" id="KW-0175">Coiled coil</keyword>
<proteinExistence type="predicted"/>
<dbReference type="InterPro" id="IPR038765">
    <property type="entry name" value="Papain-like_cys_pep_sf"/>
</dbReference>
<accession>A0A2T6B2P8</accession>
<dbReference type="SUPFAM" id="SSF54001">
    <property type="entry name" value="Cysteine proteinases"/>
    <property type="match status" value="1"/>
</dbReference>
<dbReference type="OrthoDB" id="9813368at2"/>
<feature type="chain" id="PRO_5015712586" evidence="2">
    <location>
        <begin position="28"/>
        <end position="344"/>
    </location>
</feature>
<dbReference type="RefSeq" id="WP_108026296.1">
    <property type="nucleotide sequence ID" value="NZ_QBKR01000037.1"/>
</dbReference>
<keyword evidence="5" id="KW-1185">Reference proteome</keyword>
<organism evidence="4 5">
    <name type="scientific">Melghirimyces profundicolus</name>
    <dbReference type="NCBI Taxonomy" id="1242148"/>
    <lineage>
        <taxon>Bacteria</taxon>
        <taxon>Bacillati</taxon>
        <taxon>Bacillota</taxon>
        <taxon>Bacilli</taxon>
        <taxon>Bacillales</taxon>
        <taxon>Thermoactinomycetaceae</taxon>
        <taxon>Melghirimyces</taxon>
    </lineage>
</organism>
<protein>
    <submittedName>
        <fullName evidence="4">CHAP domain-containing protein</fullName>
    </submittedName>
</protein>
<dbReference type="PROSITE" id="PS50911">
    <property type="entry name" value="CHAP"/>
    <property type="match status" value="1"/>
</dbReference>
<reference evidence="4 5" key="1">
    <citation type="submission" date="2018-04" db="EMBL/GenBank/DDBJ databases">
        <title>Genomic Encyclopedia of Archaeal and Bacterial Type Strains, Phase II (KMG-II): from individual species to whole genera.</title>
        <authorList>
            <person name="Goeker M."/>
        </authorList>
    </citation>
    <scope>NUCLEOTIDE SEQUENCE [LARGE SCALE GENOMIC DNA]</scope>
    <source>
        <strain evidence="4 5">DSM 45787</strain>
    </source>
</reference>
<evidence type="ECO:0000313" key="4">
    <source>
        <dbReference type="EMBL" id="PTX50346.1"/>
    </source>
</evidence>
<evidence type="ECO:0000256" key="1">
    <source>
        <dbReference type="SAM" id="Coils"/>
    </source>
</evidence>
<evidence type="ECO:0000313" key="5">
    <source>
        <dbReference type="Proteomes" id="UP000244240"/>
    </source>
</evidence>
<dbReference type="Proteomes" id="UP000244240">
    <property type="component" value="Unassembled WGS sequence"/>
</dbReference>
<feature type="domain" description="Peptidase C51" evidence="3">
    <location>
        <begin position="211"/>
        <end position="341"/>
    </location>
</feature>
<dbReference type="InterPro" id="IPR007921">
    <property type="entry name" value="CHAP_dom"/>
</dbReference>
<dbReference type="Gene3D" id="3.90.1720.10">
    <property type="entry name" value="endopeptidase domain like (from Nostoc punctiforme)"/>
    <property type="match status" value="1"/>
</dbReference>
<comment type="caution">
    <text evidence="4">The sequence shown here is derived from an EMBL/GenBank/DDBJ whole genome shotgun (WGS) entry which is preliminary data.</text>
</comment>
<feature type="signal peptide" evidence="2">
    <location>
        <begin position="1"/>
        <end position="27"/>
    </location>
</feature>
<dbReference type="AlphaFoldDB" id="A0A2T6B2P8"/>
<gene>
    <name evidence="4" type="ORF">C8P63_13712</name>
</gene>
<evidence type="ECO:0000256" key="2">
    <source>
        <dbReference type="SAM" id="SignalP"/>
    </source>
</evidence>
<name>A0A2T6B2P8_9BACL</name>
<sequence length="344" mass="39252">MKPYRWIALLSAVTVALVSTPIHTVQAEEGEAKAEINRVQKKQDEVQNKVKKLEKEIKPLKEKAAEMEKDINRTNEKINSIRKKMKKNEKQLEYHQKQYQDSVKFIYEQGGTGSLESLLTADSVSEFLARLEMLRLIAKEDEYNFRKYEEIKKEHLRMTQAMKKWKKKQKKKVEETQKQYRKIDTQLEKAENLLDNLGNKEKTLKASLRKVAASLYPLKNASTSGVDPWGFYNRQCTSFVAWRLNRDGIDFSNTMKGGKFGNASNWDDNARKIGYAVNDTPTVGSVAQWNPGAGGAGSAGHVAYVTAVNGSQVTVEEYNWEVDHGFSKRTVDASEVSNFIHFTE</sequence>